<dbReference type="Gene3D" id="3.40.30.120">
    <property type="match status" value="1"/>
</dbReference>
<dbReference type="GO" id="GO:0016709">
    <property type="term" value="F:oxidoreductase activity, acting on paired donors, with incorporation or reduction of molecular oxygen, NAD(P)H as one donor, and incorporation of one atom of oxygen"/>
    <property type="evidence" value="ECO:0007669"/>
    <property type="project" value="UniProtKB-ARBA"/>
</dbReference>
<evidence type="ECO:0000259" key="4">
    <source>
        <dbReference type="Pfam" id="PF01494"/>
    </source>
</evidence>
<evidence type="ECO:0000313" key="6">
    <source>
        <dbReference type="Proteomes" id="UP000054761"/>
    </source>
</evidence>
<dbReference type="PANTHER" id="PTHR43004">
    <property type="entry name" value="TRK SYSTEM POTASSIUM UPTAKE PROTEIN"/>
    <property type="match status" value="1"/>
</dbReference>
<feature type="domain" description="FAD-binding" evidence="4">
    <location>
        <begin position="4"/>
        <end position="355"/>
    </location>
</feature>
<name>A0A0W0VH06_9GAMM</name>
<dbReference type="SUPFAM" id="SSF51905">
    <property type="entry name" value="FAD/NAD(P)-binding domain"/>
    <property type="match status" value="1"/>
</dbReference>
<protein>
    <submittedName>
        <fullName evidence="5">FAD monooxygenase</fullName>
        <ecNumber evidence="5">1.14.13.-</ecNumber>
    </submittedName>
</protein>
<dbReference type="GO" id="GO:0071949">
    <property type="term" value="F:FAD binding"/>
    <property type="evidence" value="ECO:0007669"/>
    <property type="project" value="InterPro"/>
</dbReference>
<dbReference type="InterPro" id="IPR036188">
    <property type="entry name" value="FAD/NAD-bd_sf"/>
</dbReference>
<dbReference type="Gene3D" id="3.30.9.10">
    <property type="entry name" value="D-Amino Acid Oxidase, subunit A, domain 2"/>
    <property type="match status" value="1"/>
</dbReference>
<evidence type="ECO:0000256" key="2">
    <source>
        <dbReference type="ARBA" id="ARBA00022630"/>
    </source>
</evidence>
<dbReference type="InterPro" id="IPR002938">
    <property type="entry name" value="FAD-bd"/>
</dbReference>
<keyword evidence="6" id="KW-1185">Reference proteome</keyword>
<evidence type="ECO:0000313" key="5">
    <source>
        <dbReference type="EMBL" id="KTD19415.1"/>
    </source>
</evidence>
<sequence length="543" mass="61951">MKKIPVLIVGGGPVGLSMALALARQNIHSLVIEQHPGRTAHPRARGVSMRTMELFRQWGNINELLKYEFPKEAIRFIWSESLQGKEVTRVEMKGIENYTHGPIGASFVTQDCVEDYLHHTLRYHQEAEIQFSKEMVSFEENDTGVMVRLLNRKSNKEELVHAQYVVAADGAHSLTRKQLEIEMEGTDNLGRSCSVYCEFDISQWTKHRPSAGFFFIDPTISSRSLFMAYGKNRWIVGMRFTAENKKEDFTDEYCINEIRRVVDVSNLDVKIINKSFWTMAAQVARQYRYGRIFLVGDAAHRLPPTGGLGMNTGIADAHNLAWKLAFVLNHDLSDSLLDTYYEERAPIAKRNIEWSTENAKRFFDIYKAIHAGDHETLKIKLHEQQKNLNYEGLDLGFIYHSNAVVSENSQTINVSPSKYIPTTLPGSRAPYVKLIKDNEIISTLDLFEKNFVLFVGSEGEPWRTAASELTQTLSFPLTVYKVGSDGDLIDPENTWHGIYDITREGCVLVRPDGHVAWRSQSMVENPKNELERTFSIILNKTTY</sequence>
<proteinExistence type="predicted"/>
<evidence type="ECO:0000256" key="1">
    <source>
        <dbReference type="ARBA" id="ARBA00001974"/>
    </source>
</evidence>
<dbReference type="OrthoDB" id="8672648at2"/>
<dbReference type="InterPro" id="IPR050641">
    <property type="entry name" value="RIFMO-like"/>
</dbReference>
<comment type="caution">
    <text evidence="5">The sequence shown here is derived from an EMBL/GenBank/DDBJ whole genome shotgun (WGS) entry which is preliminary data.</text>
</comment>
<dbReference type="EMBL" id="LNYH01000112">
    <property type="protein sequence ID" value="KTD19415.1"/>
    <property type="molecule type" value="Genomic_DNA"/>
</dbReference>
<accession>A0A0W0VH06</accession>
<gene>
    <name evidence="5" type="ORF">Lisr_1977</name>
</gene>
<dbReference type="STRING" id="454.Lisr_1977"/>
<keyword evidence="2" id="KW-0285">Flavoprotein</keyword>
<evidence type="ECO:0000256" key="3">
    <source>
        <dbReference type="ARBA" id="ARBA00022827"/>
    </source>
</evidence>
<reference evidence="5 6" key="1">
    <citation type="submission" date="2015-11" db="EMBL/GenBank/DDBJ databases">
        <title>Genomic analysis of 38 Legionella species identifies large and diverse effector repertoires.</title>
        <authorList>
            <person name="Burstein D."/>
            <person name="Amaro F."/>
            <person name="Zusman T."/>
            <person name="Lifshitz Z."/>
            <person name="Cohen O."/>
            <person name="Gilbert J.A."/>
            <person name="Pupko T."/>
            <person name="Shuman H.A."/>
            <person name="Segal G."/>
        </authorList>
    </citation>
    <scope>NUCLEOTIDE SEQUENCE [LARGE SCALE GENOMIC DNA]</scope>
    <source>
        <strain evidence="5 6">Bercovier 4</strain>
    </source>
</reference>
<comment type="cofactor">
    <cofactor evidence="1">
        <name>FAD</name>
        <dbReference type="ChEBI" id="CHEBI:57692"/>
    </cofactor>
</comment>
<dbReference type="PATRIC" id="fig|454.4.peg.2155"/>
<keyword evidence="5" id="KW-0560">Oxidoreductase</keyword>
<dbReference type="RefSeq" id="WP_058502300.1">
    <property type="nucleotide sequence ID" value="NZ_CAAAJA010000079.1"/>
</dbReference>
<keyword evidence="3" id="KW-0274">FAD</keyword>
<dbReference type="Pfam" id="PF21274">
    <property type="entry name" value="Rng_hyd_C"/>
    <property type="match status" value="1"/>
</dbReference>
<keyword evidence="5" id="KW-0503">Monooxygenase</keyword>
<organism evidence="5 6">
    <name type="scientific">Legionella israelensis</name>
    <dbReference type="NCBI Taxonomy" id="454"/>
    <lineage>
        <taxon>Bacteria</taxon>
        <taxon>Pseudomonadati</taxon>
        <taxon>Pseudomonadota</taxon>
        <taxon>Gammaproteobacteria</taxon>
        <taxon>Legionellales</taxon>
        <taxon>Legionellaceae</taxon>
        <taxon>Legionella</taxon>
    </lineage>
</organism>
<dbReference type="PRINTS" id="PR00420">
    <property type="entry name" value="RNGMNOXGNASE"/>
</dbReference>
<dbReference type="PANTHER" id="PTHR43004:SF19">
    <property type="entry name" value="BINDING MONOOXYGENASE, PUTATIVE (JCVI)-RELATED"/>
    <property type="match status" value="1"/>
</dbReference>
<dbReference type="Gene3D" id="3.50.50.60">
    <property type="entry name" value="FAD/NAD(P)-binding domain"/>
    <property type="match status" value="1"/>
</dbReference>
<dbReference type="EC" id="1.14.13.-" evidence="5"/>
<dbReference type="AlphaFoldDB" id="A0A0W0VH06"/>
<dbReference type="Pfam" id="PF01494">
    <property type="entry name" value="FAD_binding_3"/>
    <property type="match status" value="1"/>
</dbReference>
<dbReference type="Proteomes" id="UP000054761">
    <property type="component" value="Unassembled WGS sequence"/>
</dbReference>